<keyword evidence="2" id="KW-0863">Zinc-finger</keyword>
<evidence type="ECO:0000313" key="7">
    <source>
        <dbReference type="EMBL" id="KXZ44247.1"/>
    </source>
</evidence>
<organism evidence="7 8">
    <name type="scientific">Gonium pectorale</name>
    <name type="common">Green alga</name>
    <dbReference type="NCBI Taxonomy" id="33097"/>
    <lineage>
        <taxon>Eukaryota</taxon>
        <taxon>Viridiplantae</taxon>
        <taxon>Chlorophyta</taxon>
        <taxon>core chlorophytes</taxon>
        <taxon>Chlorophyceae</taxon>
        <taxon>CS clade</taxon>
        <taxon>Chlamydomonadales</taxon>
        <taxon>Volvocaceae</taxon>
        <taxon>Gonium</taxon>
    </lineage>
</organism>
<dbReference type="AlphaFoldDB" id="A0A150G317"/>
<dbReference type="PANTHER" id="PTHR31251">
    <property type="entry name" value="SQUAMOSA PROMOTER-BINDING-LIKE PROTEIN 4"/>
    <property type="match status" value="1"/>
</dbReference>
<dbReference type="Gene3D" id="4.10.1100.10">
    <property type="entry name" value="Transcription factor, SBP-box domain"/>
    <property type="match status" value="1"/>
</dbReference>
<evidence type="ECO:0000313" key="8">
    <source>
        <dbReference type="Proteomes" id="UP000075714"/>
    </source>
</evidence>
<sequence length="1130" mass="117094">MADVFNAAFSAEPHAQWPAGRFAWDPSQLHALPSPESGSSGDPFLEAGHRDQSLGPVPIGWDEAPSNSPGPAPGAGKETKASRAPKGPLVCQVEGCGHDLSVEKGYYQRYRVCEPHMKLLSLVVNGKPSRFCQQCGRFQELTEFDGSKRSCRARLLQHNARRRKRDPYDTCRKEQTNRKSKSAHPWSGSSDDAEPASRGSVDVSHGVDKAVASYGMDGAVDQGISVHSLGPKVSSSSAAPAWQGGLGSMGVMPMDVPTTAPLPQSILQPLSGQPLSGQPVSGQPLSAGQPLPGQHQSAMANKGYVRWQAASAESLDPLDDVLDSILGTEMDYLDDPGVPVPSRATEARDRLASAGVTVNPAFLPGACLGGLAAQPAPQTADQMWMGSMTSSPAQSGVVLNSNNSFTSGVPVSGPWQQGVGGGVAGLDLAAQQRLKQQRILQQQQMMAQQQQMAATARPSINSGLSIMDTYMGVVSSSTAGGLAGPVSGQGYGPRSSWASANPSGTPELMSGSGVFGGSGDVGMSQATASAAASPFPAAPRPGAQSSFDLARRLVASGGAAAQYKGEDLMVRVSIKIANCTPDQLPPDLYQRLRNLCSAADATVLVQTHDEVSLWPAGAPASAAPQHSVRIADLESAHSLPTIAYVSPAVHVDGTGCASLYVFGTGLARAGVEFFARMQGGYVPVEVQQLAAGGVALPSLAEDTDFGKTAAAALRHVEALKSAGRSAEDVIMIRVRGTPGTGLLLLEAQAGPLLSNWRPCLLSTNAAIAAELSGWGLAALRRGAAAMDSLESFIIDFGRVLDKRSYERPVPPPAVLTSTAVSKTIHEEESDNEEENGDEVFADAVSGSIEGEGGVTLELVCVCERLLGWAADAGLARVSTFLMSALLQYGQSAQAILEAPYADGLSVLHRCARSGNPTAVAALANWAASCGVHAEWGGIGALGVSPLHLAALLPRTWAALSMLPEARAFWAISRATADGASPVHLQRALLRVLPRDAAAHGLAELFAAPKPRAVVRPPVAKHVEASPLSVSSRHVNQDAPLLSVAPDKASGGFAMAPLLASVLAATLAAALLAPRALQMPASDAPDAVIRTEFVGIALLLLSVAGFFLPGKMSAAMLLSQVHPASTCIPTP</sequence>
<dbReference type="InterPro" id="IPR036893">
    <property type="entry name" value="SBP_sf"/>
</dbReference>
<keyword evidence="3" id="KW-0862">Zinc</keyword>
<gene>
    <name evidence="7" type="ORF">GPECTOR_70g477</name>
</gene>
<feature type="compositionally biased region" description="Basic and acidic residues" evidence="4">
    <location>
        <begin position="166"/>
        <end position="177"/>
    </location>
</feature>
<accession>A0A150G317</accession>
<dbReference type="SUPFAM" id="SSF48403">
    <property type="entry name" value="Ankyrin repeat"/>
    <property type="match status" value="1"/>
</dbReference>
<evidence type="ECO:0000256" key="2">
    <source>
        <dbReference type="ARBA" id="ARBA00022771"/>
    </source>
</evidence>
<keyword evidence="5" id="KW-0812">Transmembrane</keyword>
<reference evidence="8" key="1">
    <citation type="journal article" date="2016" name="Nat. Commun.">
        <title>The Gonium pectorale genome demonstrates co-option of cell cycle regulation during the evolution of multicellularity.</title>
        <authorList>
            <person name="Hanschen E.R."/>
            <person name="Marriage T.N."/>
            <person name="Ferris P.J."/>
            <person name="Hamaji T."/>
            <person name="Toyoda A."/>
            <person name="Fujiyama A."/>
            <person name="Neme R."/>
            <person name="Noguchi H."/>
            <person name="Minakuchi Y."/>
            <person name="Suzuki M."/>
            <person name="Kawai-Toyooka H."/>
            <person name="Smith D.R."/>
            <person name="Sparks H."/>
            <person name="Anderson J."/>
            <person name="Bakaric R."/>
            <person name="Luria V."/>
            <person name="Karger A."/>
            <person name="Kirschner M.W."/>
            <person name="Durand P.M."/>
            <person name="Michod R.E."/>
            <person name="Nozaki H."/>
            <person name="Olson B.J."/>
        </authorList>
    </citation>
    <scope>NUCLEOTIDE SEQUENCE [LARGE SCALE GENOMIC DNA]</scope>
    <source>
        <strain evidence="8">NIES-2863</strain>
    </source>
</reference>
<feature type="region of interest" description="Disordered" evidence="4">
    <location>
        <begin position="485"/>
        <end position="516"/>
    </location>
</feature>
<evidence type="ECO:0000259" key="6">
    <source>
        <dbReference type="PROSITE" id="PS51141"/>
    </source>
</evidence>
<keyword evidence="5" id="KW-1133">Transmembrane helix</keyword>
<feature type="region of interest" description="Disordered" evidence="4">
    <location>
        <begin position="20"/>
        <end position="84"/>
    </location>
</feature>
<feature type="region of interest" description="Disordered" evidence="4">
    <location>
        <begin position="158"/>
        <end position="203"/>
    </location>
</feature>
<name>A0A150G317_GONPE</name>
<keyword evidence="5" id="KW-0472">Membrane</keyword>
<comment type="caution">
    <text evidence="7">The sequence shown here is derived from an EMBL/GenBank/DDBJ whole genome shotgun (WGS) entry which is preliminary data.</text>
</comment>
<dbReference type="GO" id="GO:0005634">
    <property type="term" value="C:nucleus"/>
    <property type="evidence" value="ECO:0007669"/>
    <property type="project" value="InterPro"/>
</dbReference>
<dbReference type="OrthoDB" id="514967at2759"/>
<dbReference type="PANTHER" id="PTHR31251:SF169">
    <property type="entry name" value="SQUAMOSA PROMOTER-BINDING-LIKE PROTEIN 8"/>
    <property type="match status" value="1"/>
</dbReference>
<evidence type="ECO:0000256" key="3">
    <source>
        <dbReference type="ARBA" id="ARBA00022833"/>
    </source>
</evidence>
<feature type="region of interest" description="Disordered" evidence="4">
    <location>
        <begin position="273"/>
        <end position="296"/>
    </location>
</feature>
<protein>
    <recommendedName>
        <fullName evidence="6">SBP-type domain-containing protein</fullName>
    </recommendedName>
</protein>
<proteinExistence type="predicted"/>
<dbReference type="InterPro" id="IPR036770">
    <property type="entry name" value="Ankyrin_rpt-contain_sf"/>
</dbReference>
<dbReference type="Pfam" id="PF03110">
    <property type="entry name" value="SBP"/>
    <property type="match status" value="1"/>
</dbReference>
<dbReference type="GO" id="GO:0003677">
    <property type="term" value="F:DNA binding"/>
    <property type="evidence" value="ECO:0007669"/>
    <property type="project" value="InterPro"/>
</dbReference>
<dbReference type="SUPFAM" id="SSF103612">
    <property type="entry name" value="SBT domain"/>
    <property type="match status" value="1"/>
</dbReference>
<dbReference type="EMBL" id="LSYV01000071">
    <property type="protein sequence ID" value="KXZ44247.1"/>
    <property type="molecule type" value="Genomic_DNA"/>
</dbReference>
<feature type="transmembrane region" description="Helical" evidence="5">
    <location>
        <begin position="1052"/>
        <end position="1072"/>
    </location>
</feature>
<dbReference type="InterPro" id="IPR004333">
    <property type="entry name" value="SBP_dom"/>
</dbReference>
<evidence type="ECO:0000256" key="4">
    <source>
        <dbReference type="SAM" id="MobiDB-lite"/>
    </source>
</evidence>
<evidence type="ECO:0000256" key="1">
    <source>
        <dbReference type="ARBA" id="ARBA00022723"/>
    </source>
</evidence>
<dbReference type="PROSITE" id="PS51141">
    <property type="entry name" value="ZF_SBP"/>
    <property type="match status" value="1"/>
</dbReference>
<dbReference type="InterPro" id="IPR044817">
    <property type="entry name" value="SBP-like"/>
</dbReference>
<dbReference type="Proteomes" id="UP000075714">
    <property type="component" value="Unassembled WGS sequence"/>
</dbReference>
<feature type="compositionally biased region" description="Polar residues" evidence="4">
    <location>
        <begin position="273"/>
        <end position="286"/>
    </location>
</feature>
<evidence type="ECO:0000256" key="5">
    <source>
        <dbReference type="SAM" id="Phobius"/>
    </source>
</evidence>
<keyword evidence="8" id="KW-1185">Reference proteome</keyword>
<dbReference type="GO" id="GO:0008270">
    <property type="term" value="F:zinc ion binding"/>
    <property type="evidence" value="ECO:0007669"/>
    <property type="project" value="UniProtKB-KW"/>
</dbReference>
<keyword evidence="1" id="KW-0479">Metal-binding</keyword>
<dbReference type="STRING" id="33097.A0A150G317"/>
<feature type="transmembrane region" description="Helical" evidence="5">
    <location>
        <begin position="1092"/>
        <end position="1109"/>
    </location>
</feature>
<feature type="domain" description="SBP-type" evidence="6">
    <location>
        <begin position="88"/>
        <end position="165"/>
    </location>
</feature>